<evidence type="ECO:0000256" key="1">
    <source>
        <dbReference type="SAM" id="MobiDB-lite"/>
    </source>
</evidence>
<evidence type="ECO:0000313" key="2">
    <source>
        <dbReference type="EMBL" id="MPM11902.1"/>
    </source>
</evidence>
<accession>A0A644X6V6</accession>
<reference evidence="2" key="1">
    <citation type="submission" date="2019-08" db="EMBL/GenBank/DDBJ databases">
        <authorList>
            <person name="Kucharzyk K."/>
            <person name="Murdoch R.W."/>
            <person name="Higgins S."/>
            <person name="Loffler F."/>
        </authorList>
    </citation>
    <scope>NUCLEOTIDE SEQUENCE</scope>
</reference>
<proteinExistence type="predicted"/>
<dbReference type="EMBL" id="VSSQ01001895">
    <property type="protein sequence ID" value="MPM11902.1"/>
    <property type="molecule type" value="Genomic_DNA"/>
</dbReference>
<feature type="region of interest" description="Disordered" evidence="1">
    <location>
        <begin position="40"/>
        <end position="131"/>
    </location>
</feature>
<feature type="compositionally biased region" description="Basic residues" evidence="1">
    <location>
        <begin position="82"/>
        <end position="91"/>
    </location>
</feature>
<dbReference type="AlphaFoldDB" id="A0A644X6V6"/>
<comment type="caution">
    <text evidence="2">The sequence shown here is derived from an EMBL/GenBank/DDBJ whole genome shotgun (WGS) entry which is preliminary data.</text>
</comment>
<name>A0A644X6V6_9ZZZZ</name>
<sequence>MIRCSFGGKRTPPPGKGSLQGVPGKEGRITAAILLRGPALLFPGSPPQHPRMISYSPEGKPPPHKKTRPGNPWTGKGITRAIPRRGHRRQSTRRDLVKRPGQSARALHPPSAKGSPPPMPSPSLPPFRQSLPRIERITPAFSCPFRVSSAVRLI</sequence>
<protein>
    <submittedName>
        <fullName evidence="2">Uncharacterized protein</fullName>
    </submittedName>
</protein>
<organism evidence="2">
    <name type="scientific">bioreactor metagenome</name>
    <dbReference type="NCBI Taxonomy" id="1076179"/>
    <lineage>
        <taxon>unclassified sequences</taxon>
        <taxon>metagenomes</taxon>
        <taxon>ecological metagenomes</taxon>
    </lineage>
</organism>
<feature type="compositionally biased region" description="Pro residues" evidence="1">
    <location>
        <begin position="115"/>
        <end position="125"/>
    </location>
</feature>
<feature type="region of interest" description="Disordered" evidence="1">
    <location>
        <begin position="1"/>
        <end position="24"/>
    </location>
</feature>
<gene>
    <name evidence="2" type="ORF">SDC9_58253</name>
</gene>